<organism evidence="3 4">
    <name type="scientific">Ruicaihuangia caeni</name>
    <dbReference type="NCBI Taxonomy" id="3042517"/>
    <lineage>
        <taxon>Bacteria</taxon>
        <taxon>Bacillati</taxon>
        <taxon>Actinomycetota</taxon>
        <taxon>Actinomycetes</taxon>
        <taxon>Micrococcales</taxon>
        <taxon>Microbacteriaceae</taxon>
        <taxon>Ruicaihuangia</taxon>
    </lineage>
</organism>
<reference evidence="3 4" key="1">
    <citation type="submission" date="2023-04" db="EMBL/GenBank/DDBJ databases">
        <title>Klugiella caeni sp. nov. isolated from the sludge of biochemical tank.</title>
        <authorList>
            <person name="Geng K."/>
        </authorList>
    </citation>
    <scope>NUCLEOTIDE SEQUENCE [LARGE SCALE GENOMIC DNA]</scope>
    <source>
        <strain evidence="3 4">YN-L-19</strain>
    </source>
</reference>
<feature type="transmembrane region" description="Helical" evidence="2">
    <location>
        <begin position="96"/>
        <end position="124"/>
    </location>
</feature>
<evidence type="ECO:0000256" key="1">
    <source>
        <dbReference type="SAM" id="MobiDB-lite"/>
    </source>
</evidence>
<sequence>MTQHVPEDDTPMSSASHQQQPFLRAPRRRRGATESLLSVVLGLEMMLVFFVALVFYGLRKLEPLQALFGGILVVVLLVIATRMLRYTWGPWVGAALQLIFIACGFLEPIMFLIGVGFAAMYGYYFAKGRQLDRRNERFRARLESERADAETEGE</sequence>
<dbReference type="InterPro" id="IPR025327">
    <property type="entry name" value="DUF4233"/>
</dbReference>
<evidence type="ECO:0000313" key="4">
    <source>
        <dbReference type="Proteomes" id="UP001321506"/>
    </source>
</evidence>
<accession>A0AAW6T211</accession>
<gene>
    <name evidence="3" type="ORF">QF206_02420</name>
</gene>
<proteinExistence type="predicted"/>
<feature type="transmembrane region" description="Helical" evidence="2">
    <location>
        <begin position="36"/>
        <end position="58"/>
    </location>
</feature>
<comment type="caution">
    <text evidence="3">The sequence shown here is derived from an EMBL/GenBank/DDBJ whole genome shotgun (WGS) entry which is preliminary data.</text>
</comment>
<evidence type="ECO:0000313" key="3">
    <source>
        <dbReference type="EMBL" id="MDI2097822.1"/>
    </source>
</evidence>
<keyword evidence="2" id="KW-0812">Transmembrane</keyword>
<dbReference type="EMBL" id="JASATX010000001">
    <property type="protein sequence ID" value="MDI2097822.1"/>
    <property type="molecule type" value="Genomic_DNA"/>
</dbReference>
<keyword evidence="2" id="KW-1133">Transmembrane helix</keyword>
<evidence type="ECO:0000256" key="2">
    <source>
        <dbReference type="SAM" id="Phobius"/>
    </source>
</evidence>
<feature type="region of interest" description="Disordered" evidence="1">
    <location>
        <begin position="1"/>
        <end position="27"/>
    </location>
</feature>
<dbReference type="RefSeq" id="WP_281487602.1">
    <property type="nucleotide sequence ID" value="NZ_JASATX010000001.1"/>
</dbReference>
<feature type="compositionally biased region" description="Polar residues" evidence="1">
    <location>
        <begin position="11"/>
        <end position="21"/>
    </location>
</feature>
<protein>
    <submittedName>
        <fullName evidence="3">DUF4233 domain-containing protein</fullName>
    </submittedName>
</protein>
<feature type="transmembrane region" description="Helical" evidence="2">
    <location>
        <begin position="65"/>
        <end position="84"/>
    </location>
</feature>
<keyword evidence="2" id="KW-0472">Membrane</keyword>
<keyword evidence="4" id="KW-1185">Reference proteome</keyword>
<dbReference type="Proteomes" id="UP001321506">
    <property type="component" value="Unassembled WGS sequence"/>
</dbReference>
<dbReference type="AlphaFoldDB" id="A0AAW6T211"/>
<dbReference type="Pfam" id="PF14017">
    <property type="entry name" value="DUF4233"/>
    <property type="match status" value="1"/>
</dbReference>
<name>A0AAW6T211_9MICO</name>